<dbReference type="RefSeq" id="WP_066606328.1">
    <property type="nucleotide sequence ID" value="NZ_CP014230.1"/>
</dbReference>
<evidence type="ECO:0000313" key="2">
    <source>
        <dbReference type="Proteomes" id="UP000063964"/>
    </source>
</evidence>
<dbReference type="EMBL" id="CP014230">
    <property type="protein sequence ID" value="AMD93240.1"/>
    <property type="molecule type" value="Genomic_DNA"/>
</dbReference>
<dbReference type="OrthoDB" id="5705089at2"/>
<dbReference type="STRING" id="888061.AXF15_09080"/>
<name>A0A0X8JQV2_9BACT</name>
<keyword evidence="2" id="KW-1185">Reference proteome</keyword>
<dbReference type="Proteomes" id="UP000063964">
    <property type="component" value="Chromosome"/>
</dbReference>
<evidence type="ECO:0000313" key="1">
    <source>
        <dbReference type="EMBL" id="AMD93240.1"/>
    </source>
</evidence>
<protein>
    <submittedName>
        <fullName evidence="1">Uncharacterized protein</fullName>
    </submittedName>
</protein>
<reference evidence="2" key="1">
    <citation type="submission" date="2016-02" db="EMBL/GenBank/DDBJ databases">
        <authorList>
            <person name="Holder M.E."/>
            <person name="Ajami N.J."/>
            <person name="Petrosino J.F."/>
        </authorList>
    </citation>
    <scope>NUCLEOTIDE SEQUENCE [LARGE SCALE GENOMIC DNA]</scope>
    <source>
        <strain evidence="2">DSM 12838</strain>
    </source>
</reference>
<dbReference type="AlphaFoldDB" id="A0A0X8JQV2"/>
<organism evidence="1 2">
    <name type="scientific">Desulfomicrobium orale DSM 12838</name>
    <dbReference type="NCBI Taxonomy" id="888061"/>
    <lineage>
        <taxon>Bacteria</taxon>
        <taxon>Pseudomonadati</taxon>
        <taxon>Thermodesulfobacteriota</taxon>
        <taxon>Desulfovibrionia</taxon>
        <taxon>Desulfovibrionales</taxon>
        <taxon>Desulfomicrobiaceae</taxon>
        <taxon>Desulfomicrobium</taxon>
    </lineage>
</organism>
<accession>A0A0X8JQV2</accession>
<gene>
    <name evidence="1" type="ORF">AXF15_09080</name>
</gene>
<dbReference type="Pfam" id="PF19453">
    <property type="entry name" value="DUF5991"/>
    <property type="match status" value="1"/>
</dbReference>
<dbReference type="KEGG" id="doa:AXF15_09080"/>
<dbReference type="InterPro" id="IPR046033">
    <property type="entry name" value="DUF5991"/>
</dbReference>
<proteinExistence type="predicted"/>
<sequence length="156" mass="17136">MNFPLKVVVLSVLGCMLATLVWAGTFDWSGVYQWEEAGGPRVNGLHSTVTYTLTVEPRDGALAAVLDATGFQTYESMLCEVVGDEDSLAVFFRSYADGKMENSYGVKIYDAGECLFTLKRAGHGSQDSLLTYWGSLGKNTQIFDGKVCFRKMPHPL</sequence>